<dbReference type="AlphaFoldDB" id="A0A498RJV1"/>
<proteinExistence type="predicted"/>
<keyword evidence="1" id="KW-0328">Glycosyltransferase</keyword>
<dbReference type="GO" id="GO:0009244">
    <property type="term" value="P:lipopolysaccharide core region biosynthetic process"/>
    <property type="evidence" value="ECO:0007669"/>
    <property type="project" value="TreeGrafter"/>
</dbReference>
<organism evidence="3 4">
    <name type="scientific">Lucifera butyrica</name>
    <dbReference type="NCBI Taxonomy" id="1351585"/>
    <lineage>
        <taxon>Bacteria</taxon>
        <taxon>Bacillati</taxon>
        <taxon>Bacillota</taxon>
        <taxon>Negativicutes</taxon>
        <taxon>Veillonellales</taxon>
        <taxon>Veillonellaceae</taxon>
        <taxon>Lucifera</taxon>
    </lineage>
</organism>
<keyword evidence="2" id="KW-0808">Transferase</keyword>
<dbReference type="InterPro" id="IPR002201">
    <property type="entry name" value="Glyco_trans_9"/>
</dbReference>
<evidence type="ECO:0000256" key="2">
    <source>
        <dbReference type="ARBA" id="ARBA00022679"/>
    </source>
</evidence>
<accession>A0A498RJV1</accession>
<evidence type="ECO:0000313" key="3">
    <source>
        <dbReference type="EMBL" id="VBB09308.1"/>
    </source>
</evidence>
<dbReference type="Gene3D" id="3.40.50.2000">
    <property type="entry name" value="Glycogen Phosphorylase B"/>
    <property type="match status" value="2"/>
</dbReference>
<dbReference type="Pfam" id="PF01075">
    <property type="entry name" value="Glyco_transf_9"/>
    <property type="match status" value="1"/>
</dbReference>
<sequence length="336" mass="37573">MPKQRFFISKLGGIGDVILVTPVLQKIKDNIPDAEIVISVYGNAREVLEGLPYIDEVIVYEKSTKDLIRVVKRVWGFEYAIFFDLAYRPALMSWLAGIKKRVGITHKRKWLLTNPLEEDSVGFNKYEPYNMANILKLGAGINVTDDDLTHLNIAERSVADKEYIDHLMNQAGLTNGNFITIAPFTAFAPKDWPEENYIRLIQLLKTEYRLPIVLVGVPKNLDRAKPIEEAGGVINFVGKTSFLQMAELIHRSSIIIGSCSGHMHAAAAVGTPAVVLYGPGDPERWAPKHKCKVIYLNYSCSPCDTDGRTQTCGERPCLNNIAPELVVDATKEFLIR</sequence>
<dbReference type="GO" id="GO:0008713">
    <property type="term" value="F:ADP-heptose-lipopolysaccharide heptosyltransferase activity"/>
    <property type="evidence" value="ECO:0007669"/>
    <property type="project" value="TreeGrafter"/>
</dbReference>
<dbReference type="CDD" id="cd03789">
    <property type="entry name" value="GT9_LPS_heptosyltransferase"/>
    <property type="match status" value="1"/>
</dbReference>
<evidence type="ECO:0000313" key="4">
    <source>
        <dbReference type="Proteomes" id="UP000277811"/>
    </source>
</evidence>
<dbReference type="EMBL" id="UPPP01000116">
    <property type="protein sequence ID" value="VBB09308.1"/>
    <property type="molecule type" value="Genomic_DNA"/>
</dbReference>
<dbReference type="PANTHER" id="PTHR30160">
    <property type="entry name" value="TETRAACYLDISACCHARIDE 4'-KINASE-RELATED"/>
    <property type="match status" value="1"/>
</dbReference>
<protein>
    <recommendedName>
        <fullName evidence="5">Glycosyl transferase family 9</fullName>
    </recommendedName>
</protein>
<evidence type="ECO:0000256" key="1">
    <source>
        <dbReference type="ARBA" id="ARBA00022676"/>
    </source>
</evidence>
<dbReference type="SUPFAM" id="SSF53756">
    <property type="entry name" value="UDP-Glycosyltransferase/glycogen phosphorylase"/>
    <property type="match status" value="1"/>
</dbReference>
<reference evidence="3 4" key="1">
    <citation type="submission" date="2018-06" db="EMBL/GenBank/DDBJ databases">
        <authorList>
            <person name="Strepis N."/>
        </authorList>
    </citation>
    <scope>NUCLEOTIDE SEQUENCE [LARGE SCALE GENOMIC DNA]</scope>
    <source>
        <strain evidence="3">LUCI</strain>
    </source>
</reference>
<dbReference type="GO" id="GO:0005829">
    <property type="term" value="C:cytosol"/>
    <property type="evidence" value="ECO:0007669"/>
    <property type="project" value="TreeGrafter"/>
</dbReference>
<keyword evidence="4" id="KW-1185">Reference proteome</keyword>
<name>A0A498RJV1_9FIRM</name>
<evidence type="ECO:0008006" key="5">
    <source>
        <dbReference type="Google" id="ProtNLM"/>
    </source>
</evidence>
<dbReference type="InterPro" id="IPR051199">
    <property type="entry name" value="LPS_LOS_Heptosyltrfase"/>
</dbReference>
<dbReference type="Proteomes" id="UP000277811">
    <property type="component" value="Unassembled WGS sequence"/>
</dbReference>
<gene>
    <name evidence="3" type="ORF">LUCI_4598</name>
</gene>